<keyword evidence="6" id="KW-0175">Coiled coil</keyword>
<keyword evidence="4" id="KW-0472">Membrane</keyword>
<evidence type="ECO:0000256" key="7">
    <source>
        <dbReference type="SAM" id="MobiDB-lite"/>
    </source>
</evidence>
<accession>A0AAD1VN05</accession>
<evidence type="ECO:0000256" key="6">
    <source>
        <dbReference type="SAM" id="Coils"/>
    </source>
</evidence>
<gene>
    <name evidence="9" type="ORF">PECUL_23A037733</name>
</gene>
<keyword evidence="2" id="KW-0812">Transmembrane</keyword>
<dbReference type="GO" id="GO:0031695">
    <property type="term" value="F:alpha-2B adrenergic receptor binding"/>
    <property type="evidence" value="ECO:0007669"/>
    <property type="project" value="TreeGrafter"/>
</dbReference>
<dbReference type="AlphaFoldDB" id="A0AAD1VN05"/>
<evidence type="ECO:0000256" key="3">
    <source>
        <dbReference type="ARBA" id="ARBA00022989"/>
    </source>
</evidence>
<dbReference type="PANTHER" id="PTHR23103:SF13">
    <property type="entry name" value="AMYLOID BETA PRECURSOR LIKE PROTEIN 1"/>
    <property type="match status" value="1"/>
</dbReference>
<comment type="similarity">
    <text evidence="5">Belongs to the APP family.</text>
</comment>
<dbReference type="GO" id="GO:0005794">
    <property type="term" value="C:Golgi apparatus"/>
    <property type="evidence" value="ECO:0007669"/>
    <property type="project" value="TreeGrafter"/>
</dbReference>
<keyword evidence="10" id="KW-1185">Reference proteome</keyword>
<dbReference type="GO" id="GO:0031696">
    <property type="term" value="F:alpha-2C adrenergic receptor binding"/>
    <property type="evidence" value="ECO:0007669"/>
    <property type="project" value="TreeGrafter"/>
</dbReference>
<dbReference type="InterPro" id="IPR036176">
    <property type="entry name" value="E2_sf"/>
</dbReference>
<dbReference type="PANTHER" id="PTHR23103">
    <property type="entry name" value="ALZHEIMER'S DISEASE BETA-AMYLOID RELATED"/>
    <property type="match status" value="1"/>
</dbReference>
<feature type="coiled-coil region" evidence="6">
    <location>
        <begin position="156"/>
        <end position="183"/>
    </location>
</feature>
<feature type="domain" description="E2" evidence="8">
    <location>
        <begin position="141"/>
        <end position="332"/>
    </location>
</feature>
<feature type="compositionally biased region" description="Basic and acidic residues" evidence="7">
    <location>
        <begin position="38"/>
        <end position="67"/>
    </location>
</feature>
<evidence type="ECO:0000256" key="5">
    <source>
        <dbReference type="PROSITE-ProRule" id="PRU01218"/>
    </source>
</evidence>
<dbReference type="GO" id="GO:0031694">
    <property type="term" value="F:alpha-2A adrenergic receptor binding"/>
    <property type="evidence" value="ECO:0007669"/>
    <property type="project" value="TreeGrafter"/>
</dbReference>
<evidence type="ECO:0000259" key="8">
    <source>
        <dbReference type="PROSITE" id="PS51870"/>
    </source>
</evidence>
<reference evidence="9" key="1">
    <citation type="submission" date="2022-03" db="EMBL/GenBank/DDBJ databases">
        <authorList>
            <person name="Alioto T."/>
            <person name="Alioto T."/>
            <person name="Gomez Garrido J."/>
        </authorList>
    </citation>
    <scope>NUCLEOTIDE SEQUENCE</scope>
</reference>
<evidence type="ECO:0000256" key="1">
    <source>
        <dbReference type="ARBA" id="ARBA00004479"/>
    </source>
</evidence>
<dbReference type="InterPro" id="IPR024329">
    <property type="entry name" value="Amyloid_glyco_E2_domain"/>
</dbReference>
<evidence type="ECO:0000313" key="9">
    <source>
        <dbReference type="EMBL" id="CAH2223914.1"/>
    </source>
</evidence>
<dbReference type="GO" id="GO:0007417">
    <property type="term" value="P:central nervous system development"/>
    <property type="evidence" value="ECO:0007669"/>
    <property type="project" value="TreeGrafter"/>
</dbReference>
<dbReference type="Proteomes" id="UP001295444">
    <property type="component" value="Chromosome 01"/>
</dbReference>
<dbReference type="GO" id="GO:0005886">
    <property type="term" value="C:plasma membrane"/>
    <property type="evidence" value="ECO:0007669"/>
    <property type="project" value="TreeGrafter"/>
</dbReference>
<keyword evidence="3" id="KW-1133">Transmembrane helix</keyword>
<feature type="region of interest" description="Disordered" evidence="7">
    <location>
        <begin position="38"/>
        <end position="82"/>
    </location>
</feature>
<evidence type="ECO:0000256" key="2">
    <source>
        <dbReference type="ARBA" id="ARBA00022692"/>
    </source>
</evidence>
<protein>
    <submittedName>
        <fullName evidence="9">Amyloid 1</fullName>
    </submittedName>
</protein>
<proteinExistence type="inferred from homology"/>
<dbReference type="Gene3D" id="1.20.120.770">
    <property type="entry name" value="Amyloid precursor protein, E2 domain"/>
    <property type="match status" value="1"/>
</dbReference>
<organism evidence="9 10">
    <name type="scientific">Pelobates cultripes</name>
    <name type="common">Western spadefoot toad</name>
    <dbReference type="NCBI Taxonomy" id="61616"/>
    <lineage>
        <taxon>Eukaryota</taxon>
        <taxon>Metazoa</taxon>
        <taxon>Chordata</taxon>
        <taxon>Craniata</taxon>
        <taxon>Vertebrata</taxon>
        <taxon>Euteleostomi</taxon>
        <taxon>Amphibia</taxon>
        <taxon>Batrachia</taxon>
        <taxon>Anura</taxon>
        <taxon>Pelobatoidea</taxon>
        <taxon>Pelobatidae</taxon>
        <taxon>Pelobates</taxon>
    </lineage>
</organism>
<dbReference type="Pfam" id="PF12925">
    <property type="entry name" value="APP_E2"/>
    <property type="match status" value="1"/>
</dbReference>
<name>A0AAD1VN05_PELCU</name>
<evidence type="ECO:0000256" key="4">
    <source>
        <dbReference type="ARBA" id="ARBA00023136"/>
    </source>
</evidence>
<sequence>MFPCGGKLDIESRLTELFDAFWAKLAARVLIVTPALKADHAPHSPASQREEKTATDRAGLEQQHQERSSLAPPEARRDEVEIDEDNVEVIEEGGEDTAGAAPDQHPSVWDDYFVGPGYEEEVTSAAPTVPPEVKVSRPTDGVDIYFESPRDGSEHANFLRAKMELEERRMKQINEVMKEWAEADNHAKNLPKSDRQALNEHFQTILQTLEGQISAQRQRLVETHLGRVVAALNDNRRAALENYLASVQTSPLDPERVLLALKRYIRAEQRDQRHTIRHYQHVSSAEPDRAETIQFQVLTHLRVIEERVNQSLSLLYRNPQLSPELKDQIGLYRTLCYVRHYLAHSASANNLHCQTFYGMNGKDNKHRVDGFVGDPYSAVREGKLE</sequence>
<dbReference type="PROSITE" id="PS51870">
    <property type="entry name" value="APP_E2"/>
    <property type="match status" value="1"/>
</dbReference>
<dbReference type="InterPro" id="IPR008155">
    <property type="entry name" value="Amyloid_glyco"/>
</dbReference>
<evidence type="ECO:0000313" key="10">
    <source>
        <dbReference type="Proteomes" id="UP001295444"/>
    </source>
</evidence>
<comment type="subcellular location">
    <subcellularLocation>
        <location evidence="1">Membrane</location>
        <topology evidence="1">Single-pass type I membrane protein</topology>
    </subcellularLocation>
</comment>
<dbReference type="GO" id="GO:0007409">
    <property type="term" value="P:axonogenesis"/>
    <property type="evidence" value="ECO:0007669"/>
    <property type="project" value="TreeGrafter"/>
</dbReference>
<dbReference type="EMBL" id="OW240912">
    <property type="protein sequence ID" value="CAH2223914.1"/>
    <property type="molecule type" value="Genomic_DNA"/>
</dbReference>
<dbReference type="GO" id="GO:0008201">
    <property type="term" value="F:heparin binding"/>
    <property type="evidence" value="ECO:0007669"/>
    <property type="project" value="UniProtKB-UniRule"/>
</dbReference>
<dbReference type="SUPFAM" id="SSF109843">
    <property type="entry name" value="CAPPD, an extracellular domain of amyloid beta A4 protein"/>
    <property type="match status" value="1"/>
</dbReference>